<evidence type="ECO:0000256" key="4">
    <source>
        <dbReference type="ARBA" id="ARBA00030643"/>
    </source>
</evidence>
<dbReference type="EC" id="1.8.4.11" evidence="2"/>
<comment type="caution">
    <text evidence="6">The sequence shown here is derived from an EMBL/GenBank/DDBJ whole genome shotgun (WGS) entry which is preliminary data.</text>
</comment>
<organism evidence="6 7">
    <name type="scientific">Tetrapyrgos nigripes</name>
    <dbReference type="NCBI Taxonomy" id="182062"/>
    <lineage>
        <taxon>Eukaryota</taxon>
        <taxon>Fungi</taxon>
        <taxon>Dikarya</taxon>
        <taxon>Basidiomycota</taxon>
        <taxon>Agaricomycotina</taxon>
        <taxon>Agaricomycetes</taxon>
        <taxon>Agaricomycetidae</taxon>
        <taxon>Agaricales</taxon>
        <taxon>Marasmiineae</taxon>
        <taxon>Marasmiaceae</taxon>
        <taxon>Tetrapyrgos</taxon>
    </lineage>
</organism>
<keyword evidence="3" id="KW-0560">Oxidoreductase</keyword>
<dbReference type="EMBL" id="JAACJM010000023">
    <property type="protein sequence ID" value="KAF5366388.1"/>
    <property type="molecule type" value="Genomic_DNA"/>
</dbReference>
<evidence type="ECO:0000259" key="5">
    <source>
        <dbReference type="Pfam" id="PF01625"/>
    </source>
</evidence>
<dbReference type="InterPro" id="IPR036509">
    <property type="entry name" value="Met_Sox_Rdtase_MsrA_sf"/>
</dbReference>
<evidence type="ECO:0000313" key="7">
    <source>
        <dbReference type="Proteomes" id="UP000559256"/>
    </source>
</evidence>
<dbReference type="PANTHER" id="PTHR43774">
    <property type="entry name" value="PEPTIDE METHIONINE SULFOXIDE REDUCTASE"/>
    <property type="match status" value="1"/>
</dbReference>
<dbReference type="OrthoDB" id="77405at2759"/>
<keyword evidence="7" id="KW-1185">Reference proteome</keyword>
<comment type="similarity">
    <text evidence="1">Belongs to the MsrA Met sulfoxide reductase family.</text>
</comment>
<gene>
    <name evidence="6" type="ORF">D9758_009775</name>
</gene>
<reference evidence="6 7" key="1">
    <citation type="journal article" date="2020" name="ISME J.">
        <title>Uncovering the hidden diversity of litter-decomposition mechanisms in mushroom-forming fungi.</title>
        <authorList>
            <person name="Floudas D."/>
            <person name="Bentzer J."/>
            <person name="Ahren D."/>
            <person name="Johansson T."/>
            <person name="Persson P."/>
            <person name="Tunlid A."/>
        </authorList>
    </citation>
    <scope>NUCLEOTIDE SEQUENCE [LARGE SCALE GENOMIC DNA]</scope>
    <source>
        <strain evidence="6 7">CBS 291.85</strain>
    </source>
</reference>
<dbReference type="Pfam" id="PF01625">
    <property type="entry name" value="PMSR"/>
    <property type="match status" value="1"/>
</dbReference>
<feature type="domain" description="Peptide methionine sulphoxide reductase MsrA" evidence="5">
    <location>
        <begin position="2"/>
        <end position="48"/>
    </location>
</feature>
<dbReference type="PANTHER" id="PTHR43774:SF1">
    <property type="entry name" value="PEPTIDE METHIONINE SULFOXIDE REDUCTASE MSRA 2"/>
    <property type="match status" value="1"/>
</dbReference>
<evidence type="ECO:0000256" key="3">
    <source>
        <dbReference type="ARBA" id="ARBA00023002"/>
    </source>
</evidence>
<dbReference type="Gene3D" id="3.30.1060.10">
    <property type="entry name" value="Peptide methionine sulphoxide reductase MsrA"/>
    <property type="match status" value="1"/>
</dbReference>
<name>A0A8H5GJW8_9AGAR</name>
<dbReference type="GO" id="GO:0008113">
    <property type="term" value="F:peptide-methionine (S)-S-oxide reductase activity"/>
    <property type="evidence" value="ECO:0007669"/>
    <property type="project" value="UniProtKB-EC"/>
</dbReference>
<proteinExistence type="inferred from homology"/>
<evidence type="ECO:0000313" key="6">
    <source>
        <dbReference type="EMBL" id="KAF5366388.1"/>
    </source>
</evidence>
<dbReference type="InterPro" id="IPR002569">
    <property type="entry name" value="Met_Sox_Rdtase_MsrA_dom"/>
</dbReference>
<dbReference type="AlphaFoldDB" id="A0A8H5GJW8"/>
<accession>A0A8H5GJW8</accession>
<sequence>MTDYPEALRIEFDHSAVSYAELIEFFYRMDDPTTVNRQGADVGTRASSLYLVVSSF</sequence>
<evidence type="ECO:0000256" key="2">
    <source>
        <dbReference type="ARBA" id="ARBA00012502"/>
    </source>
</evidence>
<dbReference type="SUPFAM" id="SSF55068">
    <property type="entry name" value="Peptide methionine sulfoxide reductase"/>
    <property type="match status" value="1"/>
</dbReference>
<dbReference type="Proteomes" id="UP000559256">
    <property type="component" value="Unassembled WGS sequence"/>
</dbReference>
<evidence type="ECO:0000256" key="1">
    <source>
        <dbReference type="ARBA" id="ARBA00005591"/>
    </source>
</evidence>
<protein>
    <recommendedName>
        <fullName evidence="2">peptide-methionine (S)-S-oxide reductase</fullName>
        <ecNumber evidence="2">1.8.4.11</ecNumber>
    </recommendedName>
    <alternativeName>
        <fullName evidence="4">Peptide-methionine (S)-S-oxide reductase</fullName>
    </alternativeName>
</protein>